<keyword evidence="4 8" id="KW-0812">Transmembrane</keyword>
<dbReference type="KEGG" id="chn:A605_06480"/>
<dbReference type="InterPro" id="IPR027469">
    <property type="entry name" value="Cation_efflux_TMD_sf"/>
</dbReference>
<dbReference type="PATRIC" id="fig|1121362.3.peg.1308"/>
<evidence type="ECO:0000256" key="2">
    <source>
        <dbReference type="ARBA" id="ARBA00008873"/>
    </source>
</evidence>
<dbReference type="AlphaFoldDB" id="M1NS38"/>
<dbReference type="Gene3D" id="1.20.1510.10">
    <property type="entry name" value="Cation efflux protein transmembrane domain"/>
    <property type="match status" value="1"/>
</dbReference>
<evidence type="ECO:0000256" key="6">
    <source>
        <dbReference type="ARBA" id="ARBA00023065"/>
    </source>
</evidence>
<dbReference type="GO" id="GO:0005886">
    <property type="term" value="C:plasma membrane"/>
    <property type="evidence" value="ECO:0007669"/>
    <property type="project" value="TreeGrafter"/>
</dbReference>
<dbReference type="Pfam" id="PF01545">
    <property type="entry name" value="Cation_efflux"/>
    <property type="match status" value="1"/>
</dbReference>
<dbReference type="SUPFAM" id="SSF161111">
    <property type="entry name" value="Cation efflux protein transmembrane domain-like"/>
    <property type="match status" value="1"/>
</dbReference>
<evidence type="ECO:0000256" key="5">
    <source>
        <dbReference type="ARBA" id="ARBA00022989"/>
    </source>
</evidence>
<evidence type="ECO:0000313" key="12">
    <source>
        <dbReference type="Proteomes" id="UP000011723"/>
    </source>
</evidence>
<dbReference type="HOGENOM" id="CLU_013430_0_0_11"/>
<dbReference type="OrthoDB" id="9809646at2"/>
<dbReference type="STRING" id="1121362.A605_06480"/>
<evidence type="ECO:0000313" key="11">
    <source>
        <dbReference type="EMBL" id="AGF72302.1"/>
    </source>
</evidence>
<dbReference type="InterPro" id="IPR002524">
    <property type="entry name" value="Cation_efflux"/>
</dbReference>
<sequence length="313" mass="33399">MFSHGHHEDHGRHGHDHTHAPSGSFKALVGVLALTGTIFFAELIAGVVSGSLALLSDAMHMLSDSTGLLIALVAMLLGRRAATHRATYGHRRVEVLAAMVNATAVTAISIWIVISAIGRLGGHHPIDTDLMLIVAVIGLCANAVSAFILVRRQHESLNLRGAYLHVLSDLIGSMAVIIAGLVIRFTGWLPADTIASLFIAALVLPRSLRLLWESVSVLMNRVPRGVNTREVEAALTDLRGVTGVHDLHIWSTDGTEPLATCHLVVADGEIIDGGSGGECPVLDSAQARLRDFGIHHSTIQLERTGHAHHEEVC</sequence>
<feature type="transmembrane region" description="Helical" evidence="8">
    <location>
        <begin position="27"/>
        <end position="52"/>
    </location>
</feature>
<keyword evidence="5 8" id="KW-1133">Transmembrane helix</keyword>
<feature type="domain" description="Cation efflux protein cytoplasmic" evidence="10">
    <location>
        <begin position="223"/>
        <end position="302"/>
    </location>
</feature>
<keyword evidence="3" id="KW-0813">Transport</keyword>
<evidence type="ECO:0000259" key="9">
    <source>
        <dbReference type="Pfam" id="PF01545"/>
    </source>
</evidence>
<evidence type="ECO:0000256" key="3">
    <source>
        <dbReference type="ARBA" id="ARBA00022448"/>
    </source>
</evidence>
<organism evidence="11 12">
    <name type="scientific">Corynebacterium halotolerans YIM 70093 = DSM 44683</name>
    <dbReference type="NCBI Taxonomy" id="1121362"/>
    <lineage>
        <taxon>Bacteria</taxon>
        <taxon>Bacillati</taxon>
        <taxon>Actinomycetota</taxon>
        <taxon>Actinomycetes</taxon>
        <taxon>Mycobacteriales</taxon>
        <taxon>Corynebacteriaceae</taxon>
        <taxon>Corynebacterium</taxon>
    </lineage>
</organism>
<dbReference type="RefSeq" id="WP_015400721.1">
    <property type="nucleotide sequence ID" value="NC_020302.1"/>
</dbReference>
<keyword evidence="6" id="KW-0406">Ion transport</keyword>
<feature type="transmembrane region" description="Helical" evidence="8">
    <location>
        <begin position="130"/>
        <end position="150"/>
    </location>
</feature>
<evidence type="ECO:0000259" key="10">
    <source>
        <dbReference type="Pfam" id="PF16916"/>
    </source>
</evidence>
<evidence type="ECO:0000256" key="8">
    <source>
        <dbReference type="SAM" id="Phobius"/>
    </source>
</evidence>
<dbReference type="NCBIfam" id="TIGR01297">
    <property type="entry name" value="CDF"/>
    <property type="match status" value="1"/>
</dbReference>
<dbReference type="InterPro" id="IPR027470">
    <property type="entry name" value="Cation_efflux_CTD"/>
</dbReference>
<feature type="transmembrane region" description="Helical" evidence="8">
    <location>
        <begin position="193"/>
        <end position="212"/>
    </location>
</feature>
<dbReference type="EMBL" id="CP003697">
    <property type="protein sequence ID" value="AGF72302.1"/>
    <property type="molecule type" value="Genomic_DNA"/>
</dbReference>
<evidence type="ECO:0000256" key="7">
    <source>
        <dbReference type="ARBA" id="ARBA00023136"/>
    </source>
</evidence>
<feature type="transmembrane region" description="Helical" evidence="8">
    <location>
        <begin position="162"/>
        <end position="187"/>
    </location>
</feature>
<evidence type="ECO:0000256" key="1">
    <source>
        <dbReference type="ARBA" id="ARBA00004141"/>
    </source>
</evidence>
<dbReference type="eggNOG" id="COG1230">
    <property type="taxonomic scope" value="Bacteria"/>
</dbReference>
<comment type="similarity">
    <text evidence="2">Belongs to the cation diffusion facilitator (CDF) transporter (TC 2.A.4) family. SLC30A subfamily.</text>
</comment>
<feature type="transmembrane region" description="Helical" evidence="8">
    <location>
        <begin position="98"/>
        <end position="118"/>
    </location>
</feature>
<feature type="transmembrane region" description="Helical" evidence="8">
    <location>
        <begin position="58"/>
        <end position="77"/>
    </location>
</feature>
<reference evidence="11 12" key="1">
    <citation type="journal article" date="2012" name="Stand. Genomic Sci.">
        <title>Genome sequence of the halotolerant bacterium Corynebacterium halotolerans type strain YIM 70093(T) (= DSM 44683(T)).</title>
        <authorList>
            <person name="Ruckert C."/>
            <person name="Albersmeier A."/>
            <person name="Al-Dilaimi A."/>
            <person name="Niehaus K."/>
            <person name="Szczepanowski R."/>
            <person name="Kalinowski J."/>
        </authorList>
    </citation>
    <scope>NUCLEOTIDE SEQUENCE [LARGE SCALE GENOMIC DNA]</scope>
    <source>
        <strain evidence="11">YIM 70093</strain>
    </source>
</reference>
<protein>
    <submittedName>
        <fullName evidence="11">Co/Zn/Cd efflux system transmembrane protein</fullName>
    </submittedName>
</protein>
<feature type="domain" description="Cation efflux protein transmembrane" evidence="9">
    <location>
        <begin position="32"/>
        <end position="219"/>
    </location>
</feature>
<dbReference type="PANTHER" id="PTHR11562:SF17">
    <property type="entry name" value="RE54080P-RELATED"/>
    <property type="match status" value="1"/>
</dbReference>
<evidence type="ECO:0000256" key="4">
    <source>
        <dbReference type="ARBA" id="ARBA00022692"/>
    </source>
</evidence>
<dbReference type="InterPro" id="IPR058533">
    <property type="entry name" value="Cation_efflux_TM"/>
</dbReference>
<keyword evidence="12" id="KW-1185">Reference proteome</keyword>
<dbReference type="GO" id="GO:0005385">
    <property type="term" value="F:zinc ion transmembrane transporter activity"/>
    <property type="evidence" value="ECO:0007669"/>
    <property type="project" value="TreeGrafter"/>
</dbReference>
<comment type="subcellular location">
    <subcellularLocation>
        <location evidence="1">Membrane</location>
        <topology evidence="1">Multi-pass membrane protein</topology>
    </subcellularLocation>
</comment>
<name>M1NS38_9CORY</name>
<accession>M1NS38</accession>
<dbReference type="Pfam" id="PF16916">
    <property type="entry name" value="ZT_dimer"/>
    <property type="match status" value="1"/>
</dbReference>
<keyword evidence="7 8" id="KW-0472">Membrane</keyword>
<dbReference type="Proteomes" id="UP000011723">
    <property type="component" value="Chromosome"/>
</dbReference>
<gene>
    <name evidence="11" type="ORF">A605_06480</name>
</gene>
<dbReference type="PANTHER" id="PTHR11562">
    <property type="entry name" value="CATION EFFLUX PROTEIN/ ZINC TRANSPORTER"/>
    <property type="match status" value="1"/>
</dbReference>
<proteinExistence type="inferred from homology"/>
<dbReference type="InterPro" id="IPR050681">
    <property type="entry name" value="CDF/SLC30A"/>
</dbReference>